<comment type="subcellular location">
    <subcellularLocation>
        <location evidence="1">Golgi apparatus membrane</location>
        <topology evidence="1">Peripheral membrane protein</topology>
        <orientation evidence="1">Cytoplasmic side</orientation>
    </subcellularLocation>
</comment>
<dbReference type="GO" id="GO:0070273">
    <property type="term" value="F:phosphatidylinositol-4-phosphate binding"/>
    <property type="evidence" value="ECO:0007669"/>
    <property type="project" value="InterPro"/>
</dbReference>
<sequence length="227" mass="23786">MTDALHNRMYLLAYDAAVHGPFNRSRAAFLVRAAVIIELALGGQIVEADGEVHVTEAAAGAGPVTRGARVRYAAPGTGWRALLLRDRVETLQAVEEHLAAQGLLTIEDCRALVAPARHVTLTDLADCGTVHRQVAMVLHDTGPASGVPVADAALLALAAVGDLSQVVSRTDPRQRARIEVLTSRIGDIAPGLERAVRALPFELARPVSSFANTCHTPATGGGSTGRS</sequence>
<dbReference type="KEGG" id="sgd:ELQ87_17575"/>
<evidence type="ECO:0000313" key="7">
    <source>
        <dbReference type="Proteomes" id="UP000271291"/>
    </source>
</evidence>
<evidence type="ECO:0000256" key="4">
    <source>
        <dbReference type="ARBA" id="ARBA00023136"/>
    </source>
</evidence>
<organism evidence="5 7">
    <name type="scientific">Streptomyces griseoviridis</name>
    <dbReference type="NCBI Taxonomy" id="45398"/>
    <lineage>
        <taxon>Bacteria</taxon>
        <taxon>Bacillati</taxon>
        <taxon>Actinomycetota</taxon>
        <taxon>Actinomycetes</taxon>
        <taxon>Kitasatosporales</taxon>
        <taxon>Streptomycetaceae</taxon>
        <taxon>Streptomyces</taxon>
    </lineage>
</organism>
<dbReference type="Proteomes" id="UP000271291">
    <property type="component" value="Chromosome"/>
</dbReference>
<dbReference type="Gene3D" id="1.10.3630.10">
    <property type="entry name" value="yeast vps74-n-term truncation variant domain like"/>
    <property type="match status" value="1"/>
</dbReference>
<evidence type="ECO:0000313" key="6">
    <source>
        <dbReference type="EMBL" id="QCN87244.1"/>
    </source>
</evidence>
<dbReference type="Proteomes" id="UP000501753">
    <property type="component" value="Chromosome"/>
</dbReference>
<reference evidence="6 8" key="1">
    <citation type="submission" date="2018-04" db="EMBL/GenBank/DDBJ databases">
        <title>Complete genome sequences of Streptomyces griseoviridis K61 and characterization of antagonistic properties of biological control agents.</title>
        <authorList>
            <person name="Mariita R.M."/>
            <person name="Sello J.K."/>
        </authorList>
    </citation>
    <scope>NUCLEOTIDE SEQUENCE [LARGE SCALE GENOMIC DNA]</scope>
    <source>
        <strain evidence="6 8">K61</strain>
    </source>
</reference>
<gene>
    <name evidence="6" type="ORF">DDJ31_21700</name>
    <name evidence="5" type="ORF">ELQ87_17575</name>
</gene>
<proteinExistence type="predicted"/>
<reference evidence="5 7" key="2">
    <citation type="submission" date="2018-12" db="EMBL/GenBank/DDBJ databases">
        <title>Streptomyces griseoviridis F1-27 complete genome.</title>
        <authorList>
            <person name="Mariita R.M."/>
            <person name="Sello J.K."/>
        </authorList>
    </citation>
    <scope>NUCLEOTIDE SEQUENCE [LARGE SCALE GENOMIC DNA]</scope>
    <source>
        <strain evidence="5 7">F1-27</strain>
    </source>
</reference>
<dbReference type="EMBL" id="CP029078">
    <property type="protein sequence ID" value="QCN87244.1"/>
    <property type="molecule type" value="Genomic_DNA"/>
</dbReference>
<dbReference type="GO" id="GO:0005737">
    <property type="term" value="C:cytoplasm"/>
    <property type="evidence" value="ECO:0007669"/>
    <property type="project" value="UniProtKB-ARBA"/>
</dbReference>
<dbReference type="OrthoDB" id="4717569at2"/>
<evidence type="ECO:0000256" key="2">
    <source>
        <dbReference type="ARBA" id="ARBA00023034"/>
    </source>
</evidence>
<accession>A0A3S9ZDL7</accession>
<keyword evidence="3" id="KW-0446">Lipid-binding</keyword>
<evidence type="ECO:0000256" key="3">
    <source>
        <dbReference type="ARBA" id="ARBA00023121"/>
    </source>
</evidence>
<name>A0A3S9ZDL7_STRGD</name>
<evidence type="ECO:0000256" key="1">
    <source>
        <dbReference type="ARBA" id="ARBA00004255"/>
    </source>
</evidence>
<evidence type="ECO:0000313" key="8">
    <source>
        <dbReference type="Proteomes" id="UP000501753"/>
    </source>
</evidence>
<evidence type="ECO:0000313" key="5">
    <source>
        <dbReference type="EMBL" id="AZS85896.1"/>
    </source>
</evidence>
<dbReference type="GO" id="GO:0012505">
    <property type="term" value="C:endomembrane system"/>
    <property type="evidence" value="ECO:0007669"/>
    <property type="project" value="UniProtKB-ARBA"/>
</dbReference>
<dbReference type="InterPro" id="IPR008628">
    <property type="entry name" value="GPP34-like"/>
</dbReference>
<dbReference type="AlphaFoldDB" id="A0A3S9ZDL7"/>
<dbReference type="RefSeq" id="WP_127178727.1">
    <property type="nucleotide sequence ID" value="NZ_CP029078.1"/>
</dbReference>
<dbReference type="InterPro" id="IPR038261">
    <property type="entry name" value="GPP34-like_sf"/>
</dbReference>
<dbReference type="EMBL" id="CP034687">
    <property type="protein sequence ID" value="AZS85896.1"/>
    <property type="molecule type" value="Genomic_DNA"/>
</dbReference>
<keyword evidence="4" id="KW-0472">Membrane</keyword>
<protein>
    <submittedName>
        <fullName evidence="5">GPP34 family phosphoprotein</fullName>
    </submittedName>
</protein>
<keyword evidence="2" id="KW-0333">Golgi apparatus</keyword>
<keyword evidence="8" id="KW-1185">Reference proteome</keyword>
<dbReference type="Pfam" id="PF05719">
    <property type="entry name" value="GPP34"/>
    <property type="match status" value="1"/>
</dbReference>